<organism evidence="3 4">
    <name type="scientific">Paraburkholderia dioscoreae</name>
    <dbReference type="NCBI Taxonomy" id="2604047"/>
    <lineage>
        <taxon>Bacteria</taxon>
        <taxon>Pseudomonadati</taxon>
        <taxon>Pseudomonadota</taxon>
        <taxon>Betaproteobacteria</taxon>
        <taxon>Burkholderiales</taxon>
        <taxon>Burkholderiaceae</taxon>
        <taxon>Paraburkholderia</taxon>
    </lineage>
</organism>
<keyword evidence="4" id="KW-1185">Reference proteome</keyword>
<protein>
    <recommendedName>
        <fullName evidence="2">Flavin reductase like domain-containing protein</fullName>
    </recommendedName>
</protein>
<dbReference type="SMART" id="SM00903">
    <property type="entry name" value="Flavin_Reduct"/>
    <property type="match status" value="1"/>
</dbReference>
<dbReference type="SUPFAM" id="SSF50475">
    <property type="entry name" value="FMN-binding split barrel"/>
    <property type="match status" value="1"/>
</dbReference>
<gene>
    <name evidence="3" type="ORF">PDMSB3_1036</name>
</gene>
<dbReference type="EMBL" id="LR699553">
    <property type="protein sequence ID" value="VVD27498.1"/>
    <property type="molecule type" value="Genomic_DNA"/>
</dbReference>
<dbReference type="KEGG" id="pdio:PDMSB3_1036"/>
<keyword evidence="1" id="KW-0560">Oxidoreductase</keyword>
<name>A0A5Q4ZJC3_9BURK</name>
<dbReference type="PANTHER" id="PTHR30466:SF1">
    <property type="entry name" value="FMN REDUCTASE (NADH) RUTF"/>
    <property type="match status" value="1"/>
</dbReference>
<evidence type="ECO:0000256" key="1">
    <source>
        <dbReference type="ARBA" id="ARBA00023002"/>
    </source>
</evidence>
<evidence type="ECO:0000313" key="3">
    <source>
        <dbReference type="EMBL" id="VVD27498.1"/>
    </source>
</evidence>
<dbReference type="InterPro" id="IPR002563">
    <property type="entry name" value="Flavin_Rdtase-like_dom"/>
</dbReference>
<dbReference type="Gene3D" id="2.30.110.10">
    <property type="entry name" value="Electron Transport, Fmn-binding Protein, Chain A"/>
    <property type="match status" value="1"/>
</dbReference>
<feature type="domain" description="Flavin reductase like" evidence="2">
    <location>
        <begin position="33"/>
        <end position="142"/>
    </location>
</feature>
<evidence type="ECO:0000313" key="4">
    <source>
        <dbReference type="Proteomes" id="UP000325811"/>
    </source>
</evidence>
<dbReference type="GO" id="GO:0010181">
    <property type="term" value="F:FMN binding"/>
    <property type="evidence" value="ECO:0007669"/>
    <property type="project" value="InterPro"/>
</dbReference>
<dbReference type="InterPro" id="IPR012349">
    <property type="entry name" value="Split_barrel_FMN-bd"/>
</dbReference>
<dbReference type="GO" id="GO:0042602">
    <property type="term" value="F:riboflavin reductase (NADPH) activity"/>
    <property type="evidence" value="ECO:0007669"/>
    <property type="project" value="TreeGrafter"/>
</dbReference>
<dbReference type="GO" id="GO:0006208">
    <property type="term" value="P:pyrimidine nucleobase catabolic process"/>
    <property type="evidence" value="ECO:0007669"/>
    <property type="project" value="TreeGrafter"/>
</dbReference>
<dbReference type="InterPro" id="IPR050268">
    <property type="entry name" value="NADH-dep_flavin_reductase"/>
</dbReference>
<evidence type="ECO:0000259" key="2">
    <source>
        <dbReference type="SMART" id="SM00903"/>
    </source>
</evidence>
<accession>A0A5Q4ZJC3</accession>
<reference evidence="3 4" key="1">
    <citation type="submission" date="2019-08" db="EMBL/GenBank/DDBJ databases">
        <authorList>
            <person name="Herpell B J."/>
        </authorList>
    </citation>
    <scope>NUCLEOTIDE SEQUENCE [LARGE SCALE GENOMIC DNA]</scope>
    <source>
        <strain evidence="4">Msb3</strain>
    </source>
</reference>
<proteinExistence type="predicted"/>
<dbReference type="Proteomes" id="UP000325811">
    <property type="component" value="Chromosome I"/>
</dbReference>
<sequence length="142" mass="15120">MCVSRTEGDAEVLADIERITHPLELAASFKSAMSRGASSVALVTTVDENGRPHGLATTTFLSVSMNPASALICVNRSASASPVIKDSGVFCVVLLQSIHEEISARFSRPDNRDQRFVQGRWRAGPAGLPYIDDAPAVFCSVA</sequence>
<dbReference type="PANTHER" id="PTHR30466">
    <property type="entry name" value="FLAVIN REDUCTASE"/>
    <property type="match status" value="1"/>
</dbReference>
<dbReference type="Pfam" id="PF01613">
    <property type="entry name" value="Flavin_Reduct"/>
    <property type="match status" value="1"/>
</dbReference>
<dbReference type="AlphaFoldDB" id="A0A5Q4ZJC3"/>